<protein>
    <submittedName>
        <fullName evidence="2">Uncharacterized protein</fullName>
    </submittedName>
</protein>
<keyword evidence="1" id="KW-0812">Transmembrane</keyword>
<keyword evidence="3" id="KW-1185">Reference proteome</keyword>
<feature type="transmembrane region" description="Helical" evidence="1">
    <location>
        <begin position="28"/>
        <end position="48"/>
    </location>
</feature>
<name>A0A434AY90_9BACT</name>
<keyword evidence="1" id="KW-1133">Transmembrane helix</keyword>
<keyword evidence="1" id="KW-0472">Membrane</keyword>
<dbReference type="AlphaFoldDB" id="A0A434AY90"/>
<dbReference type="Proteomes" id="UP000282985">
    <property type="component" value="Unassembled WGS sequence"/>
</dbReference>
<accession>A0A434AY90</accession>
<organism evidence="2 3">
    <name type="scientific">Ancylomarina longa</name>
    <dbReference type="NCBI Taxonomy" id="2487017"/>
    <lineage>
        <taxon>Bacteria</taxon>
        <taxon>Pseudomonadati</taxon>
        <taxon>Bacteroidota</taxon>
        <taxon>Bacteroidia</taxon>
        <taxon>Marinilabiliales</taxon>
        <taxon>Marinifilaceae</taxon>
        <taxon>Ancylomarina</taxon>
    </lineage>
</organism>
<evidence type="ECO:0000313" key="3">
    <source>
        <dbReference type="Proteomes" id="UP000282985"/>
    </source>
</evidence>
<gene>
    <name evidence="2" type="ORF">DLK05_03530</name>
</gene>
<reference evidence="2 3" key="1">
    <citation type="submission" date="2018-11" db="EMBL/GenBank/DDBJ databases">
        <title>Parancylomarina longa gen. nov., sp. nov., isolated from sediments of southern Okinawa.</title>
        <authorList>
            <person name="Fu T."/>
        </authorList>
    </citation>
    <scope>NUCLEOTIDE SEQUENCE [LARGE SCALE GENOMIC DNA]</scope>
    <source>
        <strain evidence="2 3">T3-2 S1-C</strain>
    </source>
</reference>
<dbReference type="OrthoDB" id="5397176at2"/>
<evidence type="ECO:0000256" key="1">
    <source>
        <dbReference type="SAM" id="Phobius"/>
    </source>
</evidence>
<sequence length="86" mass="10277">MNLLFAALATFVLNMPFGYIRHGFKKFSFLWFLAIHLPIPFVVLFRYLFGLGFQLYTYPVMVIAFFSGQYFGKRIRIYYEAKKQKN</sequence>
<evidence type="ECO:0000313" key="2">
    <source>
        <dbReference type="EMBL" id="RUT79484.1"/>
    </source>
</evidence>
<comment type="caution">
    <text evidence="2">The sequence shown here is derived from an EMBL/GenBank/DDBJ whole genome shotgun (WGS) entry which is preliminary data.</text>
</comment>
<dbReference type="EMBL" id="RJJX01000003">
    <property type="protein sequence ID" value="RUT79484.1"/>
    <property type="molecule type" value="Genomic_DNA"/>
</dbReference>
<feature type="transmembrane region" description="Helical" evidence="1">
    <location>
        <begin position="55"/>
        <end position="72"/>
    </location>
</feature>
<proteinExistence type="predicted"/>